<keyword evidence="1" id="KW-0472">Membrane</keyword>
<keyword evidence="1" id="KW-1133">Transmembrane helix</keyword>
<dbReference type="OrthoDB" id="2447037at2"/>
<evidence type="ECO:0000256" key="1">
    <source>
        <dbReference type="SAM" id="Phobius"/>
    </source>
</evidence>
<evidence type="ECO:0000313" key="3">
    <source>
        <dbReference type="Proteomes" id="UP000188597"/>
    </source>
</evidence>
<reference evidence="2 3" key="1">
    <citation type="submission" date="2016-11" db="EMBL/GenBank/DDBJ databases">
        <authorList>
            <person name="Jaros S."/>
            <person name="Januszkiewicz K."/>
            <person name="Wedrychowicz H."/>
        </authorList>
    </citation>
    <scope>NUCLEOTIDE SEQUENCE [LARGE SCALE GENOMIC DNA]</scope>
    <source>
        <strain evidence="2 3">Con a/3</strain>
    </source>
</reference>
<accession>A0A1V3G7S6</accession>
<proteinExistence type="predicted"/>
<feature type="transmembrane region" description="Helical" evidence="1">
    <location>
        <begin position="132"/>
        <end position="150"/>
    </location>
</feature>
<feature type="transmembrane region" description="Helical" evidence="1">
    <location>
        <begin position="42"/>
        <end position="64"/>
    </location>
</feature>
<dbReference type="AlphaFoldDB" id="A0A1V3G7S6"/>
<evidence type="ECO:0000313" key="2">
    <source>
        <dbReference type="EMBL" id="OOE12435.1"/>
    </source>
</evidence>
<organism evidence="2 3">
    <name type="scientific">Fictibacillus arsenicus</name>
    <dbReference type="NCBI Taxonomy" id="255247"/>
    <lineage>
        <taxon>Bacteria</taxon>
        <taxon>Bacillati</taxon>
        <taxon>Bacillota</taxon>
        <taxon>Bacilli</taxon>
        <taxon>Bacillales</taxon>
        <taxon>Fictibacillaceae</taxon>
        <taxon>Fictibacillus</taxon>
    </lineage>
</organism>
<protein>
    <submittedName>
        <fullName evidence="2">Uncharacterized protein</fullName>
    </submittedName>
</protein>
<name>A0A1V3G7S6_9BACL</name>
<dbReference type="Proteomes" id="UP000188597">
    <property type="component" value="Unassembled WGS sequence"/>
</dbReference>
<sequence>MQKKFFQRKMMASIVTAITLAMILASISIYDDVGGTSDYGEAFLAAAMLYGTYGGVIILVYGSLVSAIIEFVMNRWFKINTLIYILLHGVFGLIMFEAPILAVFGVAAALLYSLIDRWILHRIKKDKPTLMLMLTPIALFMMTWSILSFITPDRPPFTAEDAVEFVTSGKGTIINKFPKEEGIITVGIATRETSVEKIGNEVYIVTFTETWKYEDAGGPWSISYIVERGSSTLYDQSHDGL</sequence>
<keyword evidence="1" id="KW-0812">Transmembrane</keyword>
<feature type="transmembrane region" description="Helical" evidence="1">
    <location>
        <begin position="12"/>
        <end position="30"/>
    </location>
</feature>
<gene>
    <name evidence="2" type="ORF">UN64_10070</name>
</gene>
<comment type="caution">
    <text evidence="2">The sequence shown here is derived from an EMBL/GenBank/DDBJ whole genome shotgun (WGS) entry which is preliminary data.</text>
</comment>
<dbReference type="EMBL" id="MQMF01000002">
    <property type="protein sequence ID" value="OOE12435.1"/>
    <property type="molecule type" value="Genomic_DNA"/>
</dbReference>
<dbReference type="RefSeq" id="WP_077362278.1">
    <property type="nucleotide sequence ID" value="NZ_MQMF01000002.1"/>
</dbReference>